<sequence>MAVVMGHGGDGGDEPPHPFGGGFGDDQNDVVPPKRRGMAVNKKMHKLYKANGEQPLKIVFDVNTNMPIGEVYECFIREVGSYMWRDIGFDKDTWTERWFDFDAITNHPMVSTYWVSLNNRICARYRGHKNIAKNRFDDFAGNVEAARAQAPRGMDQQRWNDVDVNAFLQNPGFVTAIGDINRFFKNQVNEENNDGEDGEEDEDN</sequence>
<gene>
    <name evidence="2" type="ORF">LSALG_LOCUS33078</name>
</gene>
<evidence type="ECO:0000313" key="3">
    <source>
        <dbReference type="Proteomes" id="UP001177003"/>
    </source>
</evidence>
<proteinExistence type="predicted"/>
<accession>A0AA36EF21</accession>
<organism evidence="2 3">
    <name type="scientific">Lactuca saligna</name>
    <name type="common">Willowleaf lettuce</name>
    <dbReference type="NCBI Taxonomy" id="75948"/>
    <lineage>
        <taxon>Eukaryota</taxon>
        <taxon>Viridiplantae</taxon>
        <taxon>Streptophyta</taxon>
        <taxon>Embryophyta</taxon>
        <taxon>Tracheophyta</taxon>
        <taxon>Spermatophyta</taxon>
        <taxon>Magnoliopsida</taxon>
        <taxon>eudicotyledons</taxon>
        <taxon>Gunneridae</taxon>
        <taxon>Pentapetalae</taxon>
        <taxon>asterids</taxon>
        <taxon>campanulids</taxon>
        <taxon>Asterales</taxon>
        <taxon>Asteraceae</taxon>
        <taxon>Cichorioideae</taxon>
        <taxon>Cichorieae</taxon>
        <taxon>Lactucinae</taxon>
        <taxon>Lactuca</taxon>
    </lineage>
</organism>
<name>A0AA36EF21_LACSI</name>
<reference evidence="2" key="1">
    <citation type="submission" date="2023-04" db="EMBL/GenBank/DDBJ databases">
        <authorList>
            <person name="Vijverberg K."/>
            <person name="Xiong W."/>
            <person name="Schranz E."/>
        </authorList>
    </citation>
    <scope>NUCLEOTIDE SEQUENCE</scope>
</reference>
<protein>
    <submittedName>
        <fullName evidence="2">Uncharacterized protein</fullName>
    </submittedName>
</protein>
<keyword evidence="3" id="KW-1185">Reference proteome</keyword>
<dbReference type="EMBL" id="OX465083">
    <property type="protein sequence ID" value="CAI9294086.1"/>
    <property type="molecule type" value="Genomic_DNA"/>
</dbReference>
<dbReference type="AlphaFoldDB" id="A0AA36EF21"/>
<evidence type="ECO:0000313" key="2">
    <source>
        <dbReference type="EMBL" id="CAI9294086.1"/>
    </source>
</evidence>
<evidence type="ECO:0000256" key="1">
    <source>
        <dbReference type="SAM" id="MobiDB-lite"/>
    </source>
</evidence>
<dbReference type="Proteomes" id="UP001177003">
    <property type="component" value="Chromosome 7"/>
</dbReference>
<feature type="region of interest" description="Disordered" evidence="1">
    <location>
        <begin position="1"/>
        <end position="27"/>
    </location>
</feature>